<evidence type="ECO:0000313" key="4">
    <source>
        <dbReference type="Proteomes" id="UP000696485"/>
    </source>
</evidence>
<feature type="region of interest" description="Disordered" evidence="1">
    <location>
        <begin position="511"/>
        <end position="556"/>
    </location>
</feature>
<dbReference type="AlphaFoldDB" id="A0A9P5SFJ6"/>
<dbReference type="InterPro" id="IPR036047">
    <property type="entry name" value="F-box-like_dom_sf"/>
</dbReference>
<feature type="domain" description="F-box" evidence="2">
    <location>
        <begin position="59"/>
        <end position="106"/>
    </location>
</feature>
<keyword evidence="4" id="KW-1185">Reference proteome</keyword>
<name>A0A9P5SFJ6_9FUNG</name>
<dbReference type="Gene3D" id="1.20.1280.50">
    <property type="match status" value="1"/>
</dbReference>
<evidence type="ECO:0000259" key="2">
    <source>
        <dbReference type="PROSITE" id="PS50181"/>
    </source>
</evidence>
<proteinExistence type="predicted"/>
<gene>
    <name evidence="3" type="ORF">BG006_009088</name>
</gene>
<evidence type="ECO:0000256" key="1">
    <source>
        <dbReference type="SAM" id="MobiDB-lite"/>
    </source>
</evidence>
<dbReference type="Proteomes" id="UP000696485">
    <property type="component" value="Unassembled WGS sequence"/>
</dbReference>
<comment type="caution">
    <text evidence="3">The sequence shown here is derived from an EMBL/GenBank/DDBJ whole genome shotgun (WGS) entry which is preliminary data.</text>
</comment>
<dbReference type="EMBL" id="JAAAUY010000644">
    <property type="protein sequence ID" value="KAF9327634.1"/>
    <property type="molecule type" value="Genomic_DNA"/>
</dbReference>
<sequence length="556" mass="63205">MDNPNPSYSLIPILESIRRIPDLQPQERRVVLRELVGACNESDVQALQRILGITTRSGFDMVSVLPTEISRKIFLKLDSMDLVRCRAVCRPWRSMIRNDAQIWKTKILELNPAECSLLIDYKDKDKDQSNTLADGNSGTATTEQRAHYEAILDKISRQHCFLGWEATLIRELALAQNWKQGRLVHESIIQLTRDTKPALLAWPYLVLVDAWPHVFVVPLDQVQKSRLAQIPFTDPYCRTWSFHDQSPVSCLAWDFAGGENLSLALGGFLRTVRIFNPLDGSSFWLPDVHHGFPLQICFLQDYVLSVTLDGLVNYFKKGEDYRLVRSCSVDTKAIQVAAFQFGYKLKRDVNGSSVSWKEAICLAHEEGVIILDEHANTLARIRIKDGARLIHFQAIADYDNSTLNKTEVSGGRGGRHSRNELLILFEEPVTRQRRVLTVKMEPGFQGEISREELPQNVVMAALGRGGDARDSVTMFRDRIAIVSHRNCSSDLGHYCVLRVVDIRRDCVFSTEYHQPEEEDEEEEGEEEDEVKEDEEEIQGEEDGGGKRLVTTMVMAM</sequence>
<reference evidence="3" key="1">
    <citation type="journal article" date="2020" name="Fungal Divers.">
        <title>Resolving the Mortierellaceae phylogeny through synthesis of multi-gene phylogenetics and phylogenomics.</title>
        <authorList>
            <person name="Vandepol N."/>
            <person name="Liber J."/>
            <person name="Desiro A."/>
            <person name="Na H."/>
            <person name="Kennedy M."/>
            <person name="Barry K."/>
            <person name="Grigoriev I.V."/>
            <person name="Miller A.N."/>
            <person name="O'Donnell K."/>
            <person name="Stajich J.E."/>
            <person name="Bonito G."/>
        </authorList>
    </citation>
    <scope>NUCLEOTIDE SEQUENCE</scope>
    <source>
        <strain evidence="3">NVP1</strain>
    </source>
</reference>
<dbReference type="InterPro" id="IPR036322">
    <property type="entry name" value="WD40_repeat_dom_sf"/>
</dbReference>
<dbReference type="SUPFAM" id="SSF50978">
    <property type="entry name" value="WD40 repeat-like"/>
    <property type="match status" value="1"/>
</dbReference>
<accession>A0A9P5SFJ6</accession>
<organism evidence="3 4">
    <name type="scientific">Podila minutissima</name>
    <dbReference type="NCBI Taxonomy" id="64525"/>
    <lineage>
        <taxon>Eukaryota</taxon>
        <taxon>Fungi</taxon>
        <taxon>Fungi incertae sedis</taxon>
        <taxon>Mucoromycota</taxon>
        <taxon>Mortierellomycotina</taxon>
        <taxon>Mortierellomycetes</taxon>
        <taxon>Mortierellales</taxon>
        <taxon>Mortierellaceae</taxon>
        <taxon>Podila</taxon>
    </lineage>
</organism>
<dbReference type="InterPro" id="IPR001810">
    <property type="entry name" value="F-box_dom"/>
</dbReference>
<evidence type="ECO:0000313" key="3">
    <source>
        <dbReference type="EMBL" id="KAF9327634.1"/>
    </source>
</evidence>
<protein>
    <recommendedName>
        <fullName evidence="2">F-box domain-containing protein</fullName>
    </recommendedName>
</protein>
<dbReference type="PROSITE" id="PS50181">
    <property type="entry name" value="FBOX"/>
    <property type="match status" value="1"/>
</dbReference>
<dbReference type="SUPFAM" id="SSF81383">
    <property type="entry name" value="F-box domain"/>
    <property type="match status" value="1"/>
</dbReference>
<dbReference type="Pfam" id="PF12937">
    <property type="entry name" value="F-box-like"/>
    <property type="match status" value="1"/>
</dbReference>
<dbReference type="SMART" id="SM00256">
    <property type="entry name" value="FBOX"/>
    <property type="match status" value="1"/>
</dbReference>
<feature type="compositionally biased region" description="Acidic residues" evidence="1">
    <location>
        <begin position="516"/>
        <end position="542"/>
    </location>
</feature>